<gene>
    <name evidence="1" type="ORF">P5673_009401</name>
</gene>
<protein>
    <submittedName>
        <fullName evidence="1">Uncharacterized protein</fullName>
    </submittedName>
</protein>
<keyword evidence="2" id="KW-1185">Reference proteome</keyword>
<proteinExistence type="predicted"/>
<evidence type="ECO:0000313" key="1">
    <source>
        <dbReference type="EMBL" id="KAK2566729.1"/>
    </source>
</evidence>
<accession>A0AAD9QSK1</accession>
<dbReference type="EMBL" id="JARQWQ010000016">
    <property type="protein sequence ID" value="KAK2566729.1"/>
    <property type="molecule type" value="Genomic_DNA"/>
</dbReference>
<name>A0AAD9QSK1_ACRCE</name>
<reference evidence="1" key="2">
    <citation type="journal article" date="2023" name="Science">
        <title>Genomic signatures of disease resistance in endangered staghorn corals.</title>
        <authorList>
            <person name="Vollmer S.V."/>
            <person name="Selwyn J.D."/>
            <person name="Despard B.A."/>
            <person name="Roesel C.L."/>
        </authorList>
    </citation>
    <scope>NUCLEOTIDE SEQUENCE</scope>
    <source>
        <strain evidence="1">K2</strain>
    </source>
</reference>
<reference evidence="1" key="1">
    <citation type="journal article" date="2023" name="G3 (Bethesda)">
        <title>Whole genome assembly and annotation of the endangered Caribbean coral Acropora cervicornis.</title>
        <authorList>
            <person name="Selwyn J.D."/>
            <person name="Vollmer S.V."/>
        </authorList>
    </citation>
    <scope>NUCLEOTIDE SEQUENCE</scope>
    <source>
        <strain evidence="1">K2</strain>
    </source>
</reference>
<sequence length="29" mass="3606">MYMVQNKREIQLSEQEKRHQLGFCVPRRT</sequence>
<dbReference type="AlphaFoldDB" id="A0AAD9QSK1"/>
<organism evidence="1 2">
    <name type="scientific">Acropora cervicornis</name>
    <name type="common">Staghorn coral</name>
    <dbReference type="NCBI Taxonomy" id="6130"/>
    <lineage>
        <taxon>Eukaryota</taxon>
        <taxon>Metazoa</taxon>
        <taxon>Cnidaria</taxon>
        <taxon>Anthozoa</taxon>
        <taxon>Hexacorallia</taxon>
        <taxon>Scleractinia</taxon>
        <taxon>Astrocoeniina</taxon>
        <taxon>Acroporidae</taxon>
        <taxon>Acropora</taxon>
    </lineage>
</organism>
<comment type="caution">
    <text evidence="1">The sequence shown here is derived from an EMBL/GenBank/DDBJ whole genome shotgun (WGS) entry which is preliminary data.</text>
</comment>
<evidence type="ECO:0000313" key="2">
    <source>
        <dbReference type="Proteomes" id="UP001249851"/>
    </source>
</evidence>
<dbReference type="Proteomes" id="UP001249851">
    <property type="component" value="Unassembled WGS sequence"/>
</dbReference>